<sequence length="163" mass="17867">MSGSSSSTKTFSYTSEDVTKVVRKFTTDLRMIAESSKSMTEAAKYGHDVEYLAQRGFLKMADVTLLSGGIEVKAVQYVVQIGSSDLTPSRAGGVLWPEVSQPSLRIILTYTSDYTPALKEETKPKLKISWSPTDVSTSHSTLKENSARDYSSNGFGVSRKDFT</sequence>
<dbReference type="PATRIC" id="fig|396597.7.peg.6127"/>
<dbReference type="InterPro" id="IPR041162">
    <property type="entry name" value="Bact_HORMA_1"/>
</dbReference>
<evidence type="ECO:0000313" key="4">
    <source>
        <dbReference type="Proteomes" id="UP000004814"/>
    </source>
</evidence>
<evidence type="ECO:0000313" key="3">
    <source>
        <dbReference type="EMBL" id="EDT42155.1"/>
    </source>
</evidence>
<protein>
    <recommendedName>
        <fullName evidence="2">Bacterial HORMA domain-containing protein</fullName>
    </recommendedName>
</protein>
<evidence type="ECO:0000259" key="2">
    <source>
        <dbReference type="Pfam" id="PF18138"/>
    </source>
</evidence>
<proteinExistence type="predicted"/>
<name>B1T2S6_9BURK</name>
<feature type="domain" description="Bacterial HORMA" evidence="2">
    <location>
        <begin position="2"/>
        <end position="162"/>
    </location>
</feature>
<dbReference type="RefSeq" id="WP_006758048.1">
    <property type="nucleotide sequence ID" value="NZ_ABLK01000049.1"/>
</dbReference>
<evidence type="ECO:0000256" key="1">
    <source>
        <dbReference type="SAM" id="MobiDB-lite"/>
    </source>
</evidence>
<feature type="compositionally biased region" description="Polar residues" evidence="1">
    <location>
        <begin position="130"/>
        <end position="140"/>
    </location>
</feature>
<comment type="caution">
    <text evidence="3">The sequence shown here is derived from an EMBL/GenBank/DDBJ whole genome shotgun (WGS) entry which is preliminary data.</text>
</comment>
<reference evidence="3 4" key="1">
    <citation type="submission" date="2008-03" db="EMBL/GenBank/DDBJ databases">
        <title>Sequencing of the draft genome and assembly of Burkholderia ambifaria MEX-5.</title>
        <authorList>
            <consortium name="US DOE Joint Genome Institute (JGI-PGF)"/>
            <person name="Copeland A."/>
            <person name="Lucas S."/>
            <person name="Lapidus A."/>
            <person name="Glavina del Rio T."/>
            <person name="Dalin E."/>
            <person name="Tice H."/>
            <person name="Bruce D."/>
            <person name="Goodwin L."/>
            <person name="Pitluck S."/>
            <person name="Larimer F."/>
            <person name="Land M.L."/>
            <person name="Hauser L."/>
            <person name="Tiedje J."/>
            <person name="Richardson P."/>
        </authorList>
    </citation>
    <scope>NUCLEOTIDE SEQUENCE [LARGE SCALE GENOMIC DNA]</scope>
    <source>
        <strain evidence="3 4">MEX-5</strain>
    </source>
</reference>
<gene>
    <name evidence="3" type="ORF">BamMEX5DRAFT_2092</name>
</gene>
<dbReference type="AlphaFoldDB" id="B1T2S6"/>
<dbReference type="EMBL" id="ABLK01000049">
    <property type="protein sequence ID" value="EDT42155.1"/>
    <property type="molecule type" value="Genomic_DNA"/>
</dbReference>
<organism evidence="3 4">
    <name type="scientific">Burkholderia ambifaria MEX-5</name>
    <dbReference type="NCBI Taxonomy" id="396597"/>
    <lineage>
        <taxon>Bacteria</taxon>
        <taxon>Pseudomonadati</taxon>
        <taxon>Pseudomonadota</taxon>
        <taxon>Betaproteobacteria</taxon>
        <taxon>Burkholderiales</taxon>
        <taxon>Burkholderiaceae</taxon>
        <taxon>Burkholderia</taxon>
        <taxon>Burkholderia cepacia complex</taxon>
    </lineage>
</organism>
<accession>B1T2S6</accession>
<dbReference type="Proteomes" id="UP000004814">
    <property type="component" value="Unassembled WGS sequence"/>
</dbReference>
<feature type="region of interest" description="Disordered" evidence="1">
    <location>
        <begin position="125"/>
        <end position="163"/>
    </location>
</feature>
<dbReference type="Pfam" id="PF18138">
    <property type="entry name" value="bacHORMA_1"/>
    <property type="match status" value="1"/>
</dbReference>